<proteinExistence type="predicted"/>
<feature type="region of interest" description="Disordered" evidence="1">
    <location>
        <begin position="1"/>
        <end position="105"/>
    </location>
</feature>
<dbReference type="Proteomes" id="UP001157418">
    <property type="component" value="Unassembled WGS sequence"/>
</dbReference>
<reference evidence="2 3" key="1">
    <citation type="submission" date="2022-01" db="EMBL/GenBank/DDBJ databases">
        <authorList>
            <person name="Xiong W."/>
            <person name="Schranz E."/>
        </authorList>
    </citation>
    <scope>NUCLEOTIDE SEQUENCE [LARGE SCALE GENOMIC DNA]</scope>
</reference>
<evidence type="ECO:0000313" key="3">
    <source>
        <dbReference type="Proteomes" id="UP001157418"/>
    </source>
</evidence>
<dbReference type="EMBL" id="CAKMRJ010000170">
    <property type="protein sequence ID" value="CAH1418941.1"/>
    <property type="molecule type" value="Genomic_DNA"/>
</dbReference>
<keyword evidence="3" id="KW-1185">Reference proteome</keyword>
<evidence type="ECO:0000256" key="1">
    <source>
        <dbReference type="SAM" id="MobiDB-lite"/>
    </source>
</evidence>
<protein>
    <submittedName>
        <fullName evidence="2">Uncharacterized protein</fullName>
    </submittedName>
</protein>
<organism evidence="2 3">
    <name type="scientific">Lactuca virosa</name>
    <dbReference type="NCBI Taxonomy" id="75947"/>
    <lineage>
        <taxon>Eukaryota</taxon>
        <taxon>Viridiplantae</taxon>
        <taxon>Streptophyta</taxon>
        <taxon>Embryophyta</taxon>
        <taxon>Tracheophyta</taxon>
        <taxon>Spermatophyta</taxon>
        <taxon>Magnoliopsida</taxon>
        <taxon>eudicotyledons</taxon>
        <taxon>Gunneridae</taxon>
        <taxon>Pentapetalae</taxon>
        <taxon>asterids</taxon>
        <taxon>campanulids</taxon>
        <taxon>Asterales</taxon>
        <taxon>Asteraceae</taxon>
        <taxon>Cichorioideae</taxon>
        <taxon>Cichorieae</taxon>
        <taxon>Lactucinae</taxon>
        <taxon>Lactuca</taxon>
    </lineage>
</organism>
<feature type="compositionally biased region" description="Polar residues" evidence="1">
    <location>
        <begin position="10"/>
        <end position="34"/>
    </location>
</feature>
<sequence>MANRRVVRKPSSQGSKGNHASSAGGSKQRSGGKQTSHDYTSHHAYRIHAPYESAPSRGDAGAPSHDSTPTSRGGSRSTLHESPPTSRGGTRLALHDSPATCHGGGRVPILNGVGISISHDFIPTILGHSIVTPSTDVDIRMLAIGDHVDPVHVDPVGGYLRLLQ</sequence>
<comment type="caution">
    <text evidence="2">The sequence shown here is derived from an EMBL/GenBank/DDBJ whole genome shotgun (WGS) entry which is preliminary data.</text>
</comment>
<dbReference type="AlphaFoldDB" id="A0AAU9LVT2"/>
<gene>
    <name evidence="2" type="ORF">LVIROSA_LOCUS6508</name>
</gene>
<name>A0AAU9LVT2_9ASTR</name>
<accession>A0AAU9LVT2</accession>
<feature type="compositionally biased region" description="Low complexity" evidence="1">
    <location>
        <begin position="67"/>
        <end position="77"/>
    </location>
</feature>
<evidence type="ECO:0000313" key="2">
    <source>
        <dbReference type="EMBL" id="CAH1418941.1"/>
    </source>
</evidence>